<name>A0A1Y5SLA5_9RHOB</name>
<organism evidence="1 2">
    <name type="scientific">Pacificibacter marinus</name>
    <dbReference type="NCBI Taxonomy" id="658057"/>
    <lineage>
        <taxon>Bacteria</taxon>
        <taxon>Pseudomonadati</taxon>
        <taxon>Pseudomonadota</taxon>
        <taxon>Alphaproteobacteria</taxon>
        <taxon>Rhodobacterales</taxon>
        <taxon>Roseobacteraceae</taxon>
        <taxon>Pacificibacter</taxon>
    </lineage>
</organism>
<dbReference type="AlphaFoldDB" id="A0A1Y5SLA5"/>
<reference evidence="1 2" key="1">
    <citation type="submission" date="2017-03" db="EMBL/GenBank/DDBJ databases">
        <authorList>
            <person name="Afonso C.L."/>
            <person name="Miller P.J."/>
            <person name="Scott M.A."/>
            <person name="Spackman E."/>
            <person name="Goraichik I."/>
            <person name="Dimitrov K.M."/>
            <person name="Suarez D.L."/>
            <person name="Swayne D.E."/>
        </authorList>
    </citation>
    <scope>NUCLEOTIDE SEQUENCE [LARGE SCALE GENOMIC DNA]</scope>
    <source>
        <strain evidence="1 2">CECT 7971</strain>
    </source>
</reference>
<gene>
    <name evidence="1" type="ORF">PAM7971_01834</name>
</gene>
<proteinExistence type="predicted"/>
<evidence type="ECO:0000313" key="2">
    <source>
        <dbReference type="Proteomes" id="UP000193307"/>
    </source>
</evidence>
<dbReference type="Proteomes" id="UP000193307">
    <property type="component" value="Unassembled WGS sequence"/>
</dbReference>
<evidence type="ECO:0000313" key="1">
    <source>
        <dbReference type="EMBL" id="SLN40464.1"/>
    </source>
</evidence>
<accession>A0A1Y5SLA5</accession>
<dbReference type="EMBL" id="FWFW01000005">
    <property type="protein sequence ID" value="SLN40464.1"/>
    <property type="molecule type" value="Genomic_DNA"/>
</dbReference>
<keyword evidence="2" id="KW-1185">Reference proteome</keyword>
<dbReference type="OrthoDB" id="7851764at2"/>
<dbReference type="RefSeq" id="WP_085848992.1">
    <property type="nucleotide sequence ID" value="NZ_FNZV01000004.1"/>
</dbReference>
<protein>
    <submittedName>
        <fullName evidence="1">Uncharacterized protein</fullName>
    </submittedName>
</protein>
<sequence length="141" mass="15322">MTKHSTPPEAAPIPERHDPYKMRTLEQILALFNGGEFLSEVMEGHKTLMQDLLEHNDLHGSKGCAGTMTLQLKYAVGNAGDVGMGATVTFAPPKKPPSSAGAYINDAGELTLYSPMMARMNTPLRDISDHDPETGEIRDID</sequence>
<dbReference type="STRING" id="658057.SAMN04488032_104243"/>